<comment type="caution">
    <text evidence="3">The sequence shown here is derived from an EMBL/GenBank/DDBJ whole genome shotgun (WGS) entry which is preliminary data.</text>
</comment>
<dbReference type="AlphaFoldDB" id="A0AAD7NJ95"/>
<keyword evidence="2" id="KW-1133">Transmembrane helix</keyword>
<evidence type="ECO:0000313" key="3">
    <source>
        <dbReference type="EMBL" id="KAJ7763479.1"/>
    </source>
</evidence>
<evidence type="ECO:0000256" key="2">
    <source>
        <dbReference type="SAM" id="Phobius"/>
    </source>
</evidence>
<evidence type="ECO:0000313" key="4">
    <source>
        <dbReference type="Proteomes" id="UP001215598"/>
    </source>
</evidence>
<keyword evidence="2" id="KW-0812">Transmembrane</keyword>
<dbReference type="EMBL" id="JARKIB010000030">
    <property type="protein sequence ID" value="KAJ7763479.1"/>
    <property type="molecule type" value="Genomic_DNA"/>
</dbReference>
<proteinExistence type="predicted"/>
<evidence type="ECO:0000256" key="1">
    <source>
        <dbReference type="SAM" id="MobiDB-lite"/>
    </source>
</evidence>
<feature type="transmembrane region" description="Helical" evidence="2">
    <location>
        <begin position="326"/>
        <end position="347"/>
    </location>
</feature>
<organism evidence="3 4">
    <name type="scientific">Mycena metata</name>
    <dbReference type="NCBI Taxonomy" id="1033252"/>
    <lineage>
        <taxon>Eukaryota</taxon>
        <taxon>Fungi</taxon>
        <taxon>Dikarya</taxon>
        <taxon>Basidiomycota</taxon>
        <taxon>Agaricomycotina</taxon>
        <taxon>Agaricomycetes</taxon>
        <taxon>Agaricomycetidae</taxon>
        <taxon>Agaricales</taxon>
        <taxon>Marasmiineae</taxon>
        <taxon>Mycenaceae</taxon>
        <taxon>Mycena</taxon>
    </lineage>
</organism>
<name>A0AAD7NJ95_9AGAR</name>
<protein>
    <submittedName>
        <fullName evidence="3">Uncharacterized protein</fullName>
    </submittedName>
</protein>
<reference evidence="3" key="1">
    <citation type="submission" date="2023-03" db="EMBL/GenBank/DDBJ databases">
        <title>Massive genome expansion in bonnet fungi (Mycena s.s.) driven by repeated elements and novel gene families across ecological guilds.</title>
        <authorList>
            <consortium name="Lawrence Berkeley National Laboratory"/>
            <person name="Harder C.B."/>
            <person name="Miyauchi S."/>
            <person name="Viragh M."/>
            <person name="Kuo A."/>
            <person name="Thoen E."/>
            <person name="Andreopoulos B."/>
            <person name="Lu D."/>
            <person name="Skrede I."/>
            <person name="Drula E."/>
            <person name="Henrissat B."/>
            <person name="Morin E."/>
            <person name="Kohler A."/>
            <person name="Barry K."/>
            <person name="LaButti K."/>
            <person name="Morin E."/>
            <person name="Salamov A."/>
            <person name="Lipzen A."/>
            <person name="Mereny Z."/>
            <person name="Hegedus B."/>
            <person name="Baldrian P."/>
            <person name="Stursova M."/>
            <person name="Weitz H."/>
            <person name="Taylor A."/>
            <person name="Grigoriev I.V."/>
            <person name="Nagy L.G."/>
            <person name="Martin F."/>
            <person name="Kauserud H."/>
        </authorList>
    </citation>
    <scope>NUCLEOTIDE SEQUENCE</scope>
    <source>
        <strain evidence="3">CBHHK182m</strain>
    </source>
</reference>
<feature type="compositionally biased region" description="Basic and acidic residues" evidence="1">
    <location>
        <begin position="225"/>
        <end position="239"/>
    </location>
</feature>
<sequence>MPNVWPNVRRTHPGPRNINAQALGHPAEDAEEQRQDAIAFVSHLWIWIGEWRRRDAGRVVLSDGGQIALFGAALSSGRRTRAAGSGYPGLTARLSSKRTVCRISTSPFFAYASGRRFSSERACDRQQWRIPAYSLDGVEQGGAEFLPPSVGRLVVSSDLACPAETRTAPHLLPVRRRCDAVCSGQALLRLIYLLLCIPTMTAKFMHRDPYFLLRGGPCRALWRGNPEDARRSRESEELTGRWSGTGAAEEAGAGAGAPKDRRPRGGQRGPRWTGTRDAEVQPRWRCHVALFLGGGVADCGSKAPRAPSPPSAPVSIVPAASAMRPAVLVFVFPLCIRCALLMTSVLLHRRSRKSMQLDVATWGAVVLSGRGMEDDPPVGLE</sequence>
<feature type="region of interest" description="Disordered" evidence="1">
    <location>
        <begin position="224"/>
        <end position="276"/>
    </location>
</feature>
<keyword evidence="2" id="KW-0472">Membrane</keyword>
<accession>A0AAD7NJ95</accession>
<keyword evidence="4" id="KW-1185">Reference proteome</keyword>
<gene>
    <name evidence="3" type="ORF">B0H16DRAFT_1687954</name>
</gene>
<feature type="region of interest" description="Disordered" evidence="1">
    <location>
        <begin position="1"/>
        <end position="29"/>
    </location>
</feature>
<dbReference type="Proteomes" id="UP001215598">
    <property type="component" value="Unassembled WGS sequence"/>
</dbReference>